<keyword evidence="2" id="KW-1185">Reference proteome</keyword>
<gene>
    <name evidence="1" type="ORF">A7U60_g3366</name>
</gene>
<evidence type="ECO:0000313" key="1">
    <source>
        <dbReference type="EMBL" id="OCB89476.1"/>
    </source>
</evidence>
<accession>A0A9Q5NA89</accession>
<dbReference type="Proteomes" id="UP000757232">
    <property type="component" value="Unassembled WGS sequence"/>
</dbReference>
<dbReference type="EMBL" id="LNZH02000155">
    <property type="protein sequence ID" value="OCB89476.1"/>
    <property type="molecule type" value="Genomic_DNA"/>
</dbReference>
<comment type="caution">
    <text evidence="1">The sequence shown here is derived from an EMBL/GenBank/DDBJ whole genome shotgun (WGS) entry which is preliminary data.</text>
</comment>
<reference evidence="1" key="1">
    <citation type="submission" date="2016-06" db="EMBL/GenBank/DDBJ databases">
        <title>Draft Genome sequence of the fungus Inonotus baumii.</title>
        <authorList>
            <person name="Zhu H."/>
            <person name="Lin W."/>
        </authorList>
    </citation>
    <scope>NUCLEOTIDE SEQUENCE</scope>
    <source>
        <strain evidence="1">821</strain>
    </source>
</reference>
<proteinExistence type="predicted"/>
<evidence type="ECO:0000313" key="2">
    <source>
        <dbReference type="Proteomes" id="UP000757232"/>
    </source>
</evidence>
<sequence length="366" mass="41837">MKLEDSYGYRPMRSTQSAFWSPAVEIFDTWLLRTDSCPLNYRLIVGEVTPSNEPLYRAANHMILALLSQQHRWRNVEIRWDDKLLGVLVVNNIPLLSSLSLLLPCDYYETAFEVDISLSSELRDLRLGGFFRLNGCGDSMHRHMSSCHLVFVHHMHSLDGHMFWKLLRTAPRIEHLCAIGIVMDAAPLPNAYPLHLCDLRTLQLELHRASFFLLDKLTLPALKALKLDRSINIEAGIFLNFIPKCAFEALTVSDMSKDSPEHVDAKGLILCPALQCLSFENRSIRDDPSTFMHAVNTMLTSRWKLTDSFTRVRFRDVDVKEDLPLIPGQQTHERVANGLQAGHSMVAESDEPPLFPQWWPPEETFS</sequence>
<name>A0A9Q5NA89_SANBA</name>
<dbReference type="AlphaFoldDB" id="A0A9Q5NA89"/>
<organism evidence="1 2">
    <name type="scientific">Sanghuangporus baumii</name>
    <name type="common">Phellinus baumii</name>
    <dbReference type="NCBI Taxonomy" id="108892"/>
    <lineage>
        <taxon>Eukaryota</taxon>
        <taxon>Fungi</taxon>
        <taxon>Dikarya</taxon>
        <taxon>Basidiomycota</taxon>
        <taxon>Agaricomycotina</taxon>
        <taxon>Agaricomycetes</taxon>
        <taxon>Hymenochaetales</taxon>
        <taxon>Hymenochaetaceae</taxon>
        <taxon>Sanghuangporus</taxon>
    </lineage>
</organism>
<protein>
    <submittedName>
        <fullName evidence="1">Uncharacterized protein</fullName>
    </submittedName>
</protein>